<dbReference type="EMBL" id="JACHIF010000013">
    <property type="protein sequence ID" value="MBB5040342.1"/>
    <property type="molecule type" value="Genomic_DNA"/>
</dbReference>
<sequence length="474" mass="52411">MTPHPPEDPFKLNRALDQLIEGSLTAEEAQEVQAWMKEDPTILSLYLDKMRMDSLLKDHAWPAKPKVAKWRVAPRQSLAWAAAAAVLISALALLLRYDKSSGPGLVDRTPLPSIQFSAASVFDTTLARLPDDGRLQFGDGVIMNDGSVSIRLPSGVEAVLKSPSRFAITGPNRLKLDEGAGWFRVPLAAKGFTVDLPEMEVVDLGTIFTVSVNEGDHQVQVEQGLVEVRQRQDGIPVQRLKVGEKLVRQANQQTIQVVSGASLLNPEAMTEKPEIVFQESLASVPDQSFADRQPLKGTWTILKGDPQVSKGRFAAKSSFTHLMGRFTRAIEPTEKAVIMVSFRSVSPMTLFHSKGFAGISLFNGDGEMFFFGDKSRNSYSWEFLVYGKNYWRPGSPRRAYDLAIQGSEETFTLRYRQRNGAFEIYRGWGVQGLPLLRGVTDPGLRFDGVRVANGMGGDFSFEDLQVSVVKDTAE</sequence>
<organism evidence="2 3">
    <name type="scientific">Prosthecobacter dejongeii</name>
    <dbReference type="NCBI Taxonomy" id="48465"/>
    <lineage>
        <taxon>Bacteria</taxon>
        <taxon>Pseudomonadati</taxon>
        <taxon>Verrucomicrobiota</taxon>
        <taxon>Verrucomicrobiia</taxon>
        <taxon>Verrucomicrobiales</taxon>
        <taxon>Verrucomicrobiaceae</taxon>
        <taxon>Prosthecobacter</taxon>
    </lineage>
</organism>
<dbReference type="PANTHER" id="PTHR30273">
    <property type="entry name" value="PERIPLASMIC SIGNAL SENSOR AND SIGMA FACTOR ACTIVATOR FECR-RELATED"/>
    <property type="match status" value="1"/>
</dbReference>
<dbReference type="Gene3D" id="2.60.120.1440">
    <property type="match status" value="1"/>
</dbReference>
<comment type="caution">
    <text evidence="2">The sequence shown here is derived from an EMBL/GenBank/DDBJ whole genome shotgun (WGS) entry which is preliminary data.</text>
</comment>
<gene>
    <name evidence="2" type="ORF">HNQ64_004626</name>
</gene>
<evidence type="ECO:0000259" key="1">
    <source>
        <dbReference type="Pfam" id="PF04773"/>
    </source>
</evidence>
<dbReference type="RefSeq" id="WP_184212883.1">
    <property type="nucleotide sequence ID" value="NZ_JACHIF010000013.1"/>
</dbReference>
<protein>
    <recommendedName>
        <fullName evidence="1">FecR protein domain-containing protein</fullName>
    </recommendedName>
</protein>
<dbReference type="Pfam" id="PF04773">
    <property type="entry name" value="FecR"/>
    <property type="match status" value="1"/>
</dbReference>
<reference evidence="2 3" key="1">
    <citation type="submission" date="2020-08" db="EMBL/GenBank/DDBJ databases">
        <title>Genomic Encyclopedia of Type Strains, Phase IV (KMG-IV): sequencing the most valuable type-strain genomes for metagenomic binning, comparative biology and taxonomic classification.</title>
        <authorList>
            <person name="Goeker M."/>
        </authorList>
    </citation>
    <scope>NUCLEOTIDE SEQUENCE [LARGE SCALE GENOMIC DNA]</scope>
    <source>
        <strain evidence="2 3">DSM 12251</strain>
    </source>
</reference>
<proteinExistence type="predicted"/>
<dbReference type="AlphaFoldDB" id="A0A7W7YQG7"/>
<accession>A0A7W7YQG7</accession>
<dbReference type="InterPro" id="IPR006860">
    <property type="entry name" value="FecR"/>
</dbReference>
<dbReference type="Proteomes" id="UP000534294">
    <property type="component" value="Unassembled WGS sequence"/>
</dbReference>
<dbReference type="PANTHER" id="PTHR30273:SF2">
    <property type="entry name" value="PROTEIN FECR"/>
    <property type="match status" value="1"/>
</dbReference>
<dbReference type="InterPro" id="IPR012373">
    <property type="entry name" value="Ferrdict_sens_TM"/>
</dbReference>
<dbReference type="GO" id="GO:0016989">
    <property type="term" value="F:sigma factor antagonist activity"/>
    <property type="evidence" value="ECO:0007669"/>
    <property type="project" value="TreeGrafter"/>
</dbReference>
<evidence type="ECO:0000313" key="3">
    <source>
        <dbReference type="Proteomes" id="UP000534294"/>
    </source>
</evidence>
<name>A0A7W7YQG7_9BACT</name>
<feature type="domain" description="FecR protein" evidence="1">
    <location>
        <begin position="145"/>
        <end position="227"/>
    </location>
</feature>
<keyword evidence="3" id="KW-1185">Reference proteome</keyword>
<evidence type="ECO:0000313" key="2">
    <source>
        <dbReference type="EMBL" id="MBB5040342.1"/>
    </source>
</evidence>